<name>A0A1Z3HPX5_9CYAN</name>
<dbReference type="KEGG" id="hhg:XM38_033180"/>
<keyword evidence="3" id="KW-1185">Reference proteome</keyword>
<protein>
    <submittedName>
        <fullName evidence="2">Uncharacterized protein</fullName>
    </submittedName>
</protein>
<gene>
    <name evidence="2" type="ORF">XM38_033180</name>
</gene>
<feature type="region of interest" description="Disordered" evidence="1">
    <location>
        <begin position="1"/>
        <end position="74"/>
    </location>
</feature>
<evidence type="ECO:0000256" key="1">
    <source>
        <dbReference type="SAM" id="MobiDB-lite"/>
    </source>
</evidence>
<accession>A0A1Z3HPX5</accession>
<dbReference type="EMBL" id="CP021983">
    <property type="protein sequence ID" value="ASC72361.1"/>
    <property type="molecule type" value="Genomic_DNA"/>
</dbReference>
<feature type="compositionally biased region" description="Low complexity" evidence="1">
    <location>
        <begin position="14"/>
        <end position="37"/>
    </location>
</feature>
<organism evidence="2 3">
    <name type="scientific">Halomicronema hongdechloris C2206</name>
    <dbReference type="NCBI Taxonomy" id="1641165"/>
    <lineage>
        <taxon>Bacteria</taxon>
        <taxon>Bacillati</taxon>
        <taxon>Cyanobacteriota</taxon>
        <taxon>Cyanophyceae</taxon>
        <taxon>Nodosilineales</taxon>
        <taxon>Nodosilineaceae</taxon>
        <taxon>Halomicronema</taxon>
    </lineage>
</organism>
<dbReference type="RefSeq" id="WP_137455142.1">
    <property type="nucleotide sequence ID" value="NZ_CP021983.2"/>
</dbReference>
<reference evidence="2 3" key="1">
    <citation type="journal article" date="2016" name="Biochim. Biophys. Acta">
        <title>Characterization of red-shifted phycobilisomes isolated from the chlorophyll f-containing cyanobacterium Halomicronema hongdechloris.</title>
        <authorList>
            <person name="Li Y."/>
            <person name="Lin Y."/>
            <person name="Garvey C.J."/>
            <person name="Birch D."/>
            <person name="Corkery R.W."/>
            <person name="Loughlin P.C."/>
            <person name="Scheer H."/>
            <person name="Willows R.D."/>
            <person name="Chen M."/>
        </authorList>
    </citation>
    <scope>NUCLEOTIDE SEQUENCE [LARGE SCALE GENOMIC DNA]</scope>
    <source>
        <strain evidence="2 3">C2206</strain>
    </source>
</reference>
<evidence type="ECO:0000313" key="3">
    <source>
        <dbReference type="Proteomes" id="UP000191901"/>
    </source>
</evidence>
<evidence type="ECO:0000313" key="2">
    <source>
        <dbReference type="EMBL" id="ASC72361.1"/>
    </source>
</evidence>
<dbReference type="Proteomes" id="UP000191901">
    <property type="component" value="Chromosome"/>
</dbReference>
<dbReference type="OrthoDB" id="508532at2"/>
<proteinExistence type="predicted"/>
<sequence>MTKVHIDLPNFPGPAARTAESAATTPPASAPRATTAPKPDVEPPSTAVSPYPVQPGVLPKPTLPRMKRPSLGSHRHDANAVQAIDLMQTLQQTISGWHQQLRQTLLEIQALYMEGPIVEGWLAPVDDPNQPLAAPGLDPSMWRHGDLDQVKQQVEHLCRQATQQSRAASAPASVSTSSGSQQTTQYQLCSLDADGRLQCQPCPPEELAVVTLAIARHKQLRQRLNQKGYLEARLKRAAELLRQVQQELTA</sequence>
<dbReference type="AlphaFoldDB" id="A0A1Z3HPX5"/>